<dbReference type="RefSeq" id="WP_110796470.1">
    <property type="nucleotide sequence ID" value="NZ_KZ826486.1"/>
</dbReference>
<sequence length="135" mass="14646">MQQGNAPQIDALDHLVLTVRDLEETVEFYAALGMRAECFSPQGGQPRHALRFGAQKINLHILGAEFEPKARHVAAGSADLCFLSQTPLETWIAHLATAGITIEQGPVSRTGAQGPIMSIYLRDPDGNLLEVSNRV</sequence>
<name>A0A2V4MKW2_9RHOB</name>
<protein>
    <submittedName>
        <fullName evidence="2">VOC family virulence protein</fullName>
    </submittedName>
</protein>
<evidence type="ECO:0000313" key="3">
    <source>
        <dbReference type="Proteomes" id="UP000248012"/>
    </source>
</evidence>
<dbReference type="PANTHER" id="PTHR21366">
    <property type="entry name" value="GLYOXALASE FAMILY PROTEIN"/>
    <property type="match status" value="1"/>
</dbReference>
<dbReference type="InterPro" id="IPR004360">
    <property type="entry name" value="Glyas_Fos-R_dOase_dom"/>
</dbReference>
<dbReference type="InterPro" id="IPR050383">
    <property type="entry name" value="GlyoxalaseI/FosfomycinResist"/>
</dbReference>
<dbReference type="Pfam" id="PF00903">
    <property type="entry name" value="Glyoxalase"/>
    <property type="match status" value="1"/>
</dbReference>
<dbReference type="SUPFAM" id="SSF54593">
    <property type="entry name" value="Glyoxalase/Bleomycin resistance protein/Dihydroxybiphenyl dioxygenase"/>
    <property type="match status" value="1"/>
</dbReference>
<keyword evidence="3" id="KW-1185">Reference proteome</keyword>
<accession>A0A2V4MKW2</accession>
<dbReference type="InterPro" id="IPR037523">
    <property type="entry name" value="VOC_core"/>
</dbReference>
<proteinExistence type="predicted"/>
<reference evidence="2 3" key="1">
    <citation type="submission" date="2018-05" db="EMBL/GenBank/DDBJ databases">
        <title>Oceanovita maritima gen. nov., sp. nov., a marine bacterium in the family Rhodobacteraceae isolated from surface seawater of Lundu port Xiamen, China.</title>
        <authorList>
            <person name="Hetharua B.H."/>
            <person name="Min D."/>
            <person name="Liao H."/>
            <person name="Tian Y."/>
        </authorList>
    </citation>
    <scope>NUCLEOTIDE SEQUENCE [LARGE SCALE GENOMIC DNA]</scope>
    <source>
        <strain evidence="2 3">FSX-11</strain>
    </source>
</reference>
<dbReference type="PANTHER" id="PTHR21366:SF14">
    <property type="entry name" value="GLYOXALASE DOMAIN-CONTAINING PROTEIN 5"/>
    <property type="match status" value="1"/>
</dbReference>
<dbReference type="PROSITE" id="PS51819">
    <property type="entry name" value="VOC"/>
    <property type="match status" value="1"/>
</dbReference>
<dbReference type="CDD" id="cd07253">
    <property type="entry name" value="GLOD5"/>
    <property type="match status" value="1"/>
</dbReference>
<dbReference type="AlphaFoldDB" id="A0A2V4MKW2"/>
<comment type="caution">
    <text evidence="2">The sequence shown here is derived from an EMBL/GenBank/DDBJ whole genome shotgun (WGS) entry which is preliminary data.</text>
</comment>
<dbReference type="InterPro" id="IPR029068">
    <property type="entry name" value="Glyas_Bleomycin-R_OHBP_Dase"/>
</dbReference>
<evidence type="ECO:0000259" key="1">
    <source>
        <dbReference type="PROSITE" id="PS51819"/>
    </source>
</evidence>
<dbReference type="EMBL" id="QFVT01000007">
    <property type="protein sequence ID" value="PYC47281.1"/>
    <property type="molecule type" value="Genomic_DNA"/>
</dbReference>
<dbReference type="Gene3D" id="3.10.180.10">
    <property type="entry name" value="2,3-Dihydroxybiphenyl 1,2-Dioxygenase, domain 1"/>
    <property type="match status" value="1"/>
</dbReference>
<dbReference type="OrthoDB" id="9812656at2"/>
<feature type="domain" description="VOC" evidence="1">
    <location>
        <begin position="11"/>
        <end position="134"/>
    </location>
</feature>
<organism evidence="2 3">
    <name type="scientific">Litorivita pollutaquae</name>
    <dbReference type="NCBI Taxonomy" id="2200892"/>
    <lineage>
        <taxon>Bacteria</taxon>
        <taxon>Pseudomonadati</taxon>
        <taxon>Pseudomonadota</taxon>
        <taxon>Alphaproteobacteria</taxon>
        <taxon>Rhodobacterales</taxon>
        <taxon>Paracoccaceae</taxon>
        <taxon>Litorivita</taxon>
    </lineage>
</organism>
<dbReference type="Proteomes" id="UP000248012">
    <property type="component" value="Unassembled WGS sequence"/>
</dbReference>
<gene>
    <name evidence="2" type="ORF">DI396_11825</name>
</gene>
<evidence type="ECO:0000313" key="2">
    <source>
        <dbReference type="EMBL" id="PYC47281.1"/>
    </source>
</evidence>